<reference evidence="4" key="2">
    <citation type="submission" date="2025-08" db="UniProtKB">
        <authorList>
            <consortium name="RefSeq"/>
        </authorList>
    </citation>
    <scope>IDENTIFICATION</scope>
    <source>
        <tissue evidence="4">Whole plant</tissue>
    </source>
</reference>
<feature type="compositionally biased region" description="Polar residues" evidence="1">
    <location>
        <begin position="150"/>
        <end position="163"/>
    </location>
</feature>
<dbReference type="InterPro" id="IPR058594">
    <property type="entry name" value="PB1-like_dom_pln"/>
</dbReference>
<dbReference type="Pfam" id="PF26130">
    <property type="entry name" value="PB1-like"/>
    <property type="match status" value="1"/>
</dbReference>
<feature type="region of interest" description="Disordered" evidence="1">
    <location>
        <begin position="95"/>
        <end position="231"/>
    </location>
</feature>
<evidence type="ECO:0000256" key="1">
    <source>
        <dbReference type="SAM" id="MobiDB-lite"/>
    </source>
</evidence>
<protein>
    <submittedName>
        <fullName evidence="4">Uncharacterized protein LOC110277063</fullName>
    </submittedName>
</protein>
<keyword evidence="3" id="KW-1185">Reference proteome</keyword>
<proteinExistence type="predicted"/>
<evidence type="ECO:0000313" key="4">
    <source>
        <dbReference type="RefSeq" id="XP_052111119.1"/>
    </source>
</evidence>
<dbReference type="KEGG" id="adu:110277063"/>
<organism evidence="3 4">
    <name type="scientific">Arachis duranensis</name>
    <name type="common">Wild peanut</name>
    <dbReference type="NCBI Taxonomy" id="130453"/>
    <lineage>
        <taxon>Eukaryota</taxon>
        <taxon>Viridiplantae</taxon>
        <taxon>Streptophyta</taxon>
        <taxon>Embryophyta</taxon>
        <taxon>Tracheophyta</taxon>
        <taxon>Spermatophyta</taxon>
        <taxon>Magnoliopsida</taxon>
        <taxon>eudicotyledons</taxon>
        <taxon>Gunneridae</taxon>
        <taxon>Pentapetalae</taxon>
        <taxon>rosids</taxon>
        <taxon>fabids</taxon>
        <taxon>Fabales</taxon>
        <taxon>Fabaceae</taxon>
        <taxon>Papilionoideae</taxon>
        <taxon>50 kb inversion clade</taxon>
        <taxon>dalbergioids sensu lato</taxon>
        <taxon>Dalbergieae</taxon>
        <taxon>Pterocarpus clade</taxon>
        <taxon>Arachis</taxon>
    </lineage>
</organism>
<dbReference type="Proteomes" id="UP000515211">
    <property type="component" value="Chromosome 10"/>
</dbReference>
<feature type="compositionally biased region" description="Polar residues" evidence="1">
    <location>
        <begin position="95"/>
        <end position="139"/>
    </location>
</feature>
<dbReference type="GeneID" id="110277063"/>
<sequence>MEILLMCFLLKDTIKNWDMVGGICWWKVPWLLLESGLRKLETDKDLLKMCKTYRRNYNFMNIFFEHGVSEPHVVEYMSEDDEVILPKNASLLKLPSTQPATQVTKNTFQPTKSHSQPSKTNLLHSPSKNIAKASPTSAGPNPHPKKMDYVQSNTRSSQPTQKPINKPNSQPTQKPKSKPKFQQKIFSQPAKSCTDPLKPIVKPRSGHQPPKKSHAQNKNKDPLQFVRSGRPVKPPQFKMIVTLMTHMRVLRTVCINPLKSWEISVTLTVAMMTSTVEGQGKLAVTHGTRKIWIRCWTLMKRKLLYIHHTMKRQSLKTSNLRD</sequence>
<evidence type="ECO:0000259" key="2">
    <source>
        <dbReference type="Pfam" id="PF26130"/>
    </source>
</evidence>
<evidence type="ECO:0000313" key="3">
    <source>
        <dbReference type="Proteomes" id="UP000515211"/>
    </source>
</evidence>
<reference evidence="3" key="1">
    <citation type="journal article" date="2016" name="Nat. Genet.">
        <title>The genome sequences of Arachis duranensis and Arachis ipaensis, the diploid ancestors of cultivated peanut.</title>
        <authorList>
            <person name="Bertioli D.J."/>
            <person name="Cannon S.B."/>
            <person name="Froenicke L."/>
            <person name="Huang G."/>
            <person name="Farmer A.D."/>
            <person name="Cannon E.K."/>
            <person name="Liu X."/>
            <person name="Gao D."/>
            <person name="Clevenger J."/>
            <person name="Dash S."/>
            <person name="Ren L."/>
            <person name="Moretzsohn M.C."/>
            <person name="Shirasawa K."/>
            <person name="Huang W."/>
            <person name="Vidigal B."/>
            <person name="Abernathy B."/>
            <person name="Chu Y."/>
            <person name="Niederhuth C.E."/>
            <person name="Umale P."/>
            <person name="Araujo A.C."/>
            <person name="Kozik A."/>
            <person name="Kim K.D."/>
            <person name="Burow M.D."/>
            <person name="Varshney R.K."/>
            <person name="Wang X."/>
            <person name="Zhang X."/>
            <person name="Barkley N."/>
            <person name="Guimaraes P.M."/>
            <person name="Isobe S."/>
            <person name="Guo B."/>
            <person name="Liao B."/>
            <person name="Stalker H.T."/>
            <person name="Schmitz R.J."/>
            <person name="Scheffler B.E."/>
            <person name="Leal-Bertioli S.C."/>
            <person name="Xun X."/>
            <person name="Jackson S.A."/>
            <person name="Michelmore R."/>
            <person name="Ozias-Akins P."/>
        </authorList>
    </citation>
    <scope>NUCLEOTIDE SEQUENCE [LARGE SCALE GENOMIC DNA]</scope>
    <source>
        <strain evidence="3">cv. V14167</strain>
    </source>
</reference>
<accession>A0A9C6TMN3</accession>
<feature type="compositionally biased region" description="Low complexity" evidence="1">
    <location>
        <begin position="165"/>
        <end position="174"/>
    </location>
</feature>
<name>A0A9C6TMN3_ARADU</name>
<dbReference type="AlphaFoldDB" id="A0A9C6TMN3"/>
<feature type="domain" description="PB1-like" evidence="2">
    <location>
        <begin position="23"/>
        <end position="66"/>
    </location>
</feature>
<gene>
    <name evidence="4" type="primary">LOC110277063</name>
</gene>
<dbReference type="RefSeq" id="XP_052111119.1">
    <property type="nucleotide sequence ID" value="XM_052255159.1"/>
</dbReference>